<proteinExistence type="predicted"/>
<comment type="caution">
    <text evidence="2">The sequence shown here is derived from an EMBL/GenBank/DDBJ whole genome shotgun (WGS) entry which is preliminary data.</text>
</comment>
<name>A0A2T7PC81_POMCA</name>
<feature type="compositionally biased region" description="Polar residues" evidence="1">
    <location>
        <begin position="32"/>
        <end position="43"/>
    </location>
</feature>
<reference evidence="2 3" key="1">
    <citation type="submission" date="2018-04" db="EMBL/GenBank/DDBJ databases">
        <title>The genome of golden apple snail Pomacea canaliculata provides insight into stress tolerance and invasive adaptation.</title>
        <authorList>
            <person name="Liu C."/>
            <person name="Liu B."/>
            <person name="Ren Y."/>
            <person name="Zhang Y."/>
            <person name="Wang H."/>
            <person name="Li S."/>
            <person name="Jiang F."/>
            <person name="Yin L."/>
            <person name="Zhang G."/>
            <person name="Qian W."/>
            <person name="Fan W."/>
        </authorList>
    </citation>
    <scope>NUCLEOTIDE SEQUENCE [LARGE SCALE GENOMIC DNA]</scope>
    <source>
        <strain evidence="2">SZHN2017</strain>
        <tissue evidence="2">Muscle</tissue>
    </source>
</reference>
<dbReference type="Proteomes" id="UP000245119">
    <property type="component" value="Linkage Group LG5"/>
</dbReference>
<accession>A0A2T7PC81</accession>
<evidence type="ECO:0000313" key="2">
    <source>
        <dbReference type="EMBL" id="PVD31020.1"/>
    </source>
</evidence>
<evidence type="ECO:0000256" key="1">
    <source>
        <dbReference type="SAM" id="MobiDB-lite"/>
    </source>
</evidence>
<dbReference type="EMBL" id="PZQS01000005">
    <property type="protein sequence ID" value="PVD31020.1"/>
    <property type="molecule type" value="Genomic_DNA"/>
</dbReference>
<protein>
    <submittedName>
        <fullName evidence="2">Uncharacterized protein</fullName>
    </submittedName>
</protein>
<sequence>MTSINAEGNTKVGGQEIGQSQEGAGEDASIVNIETSGTSDRQTITAHCSHVTKSQHTHNTSTDNKKALGSDVITAADDGQTGKETQKMVGVLTCSDFQGPWKGS</sequence>
<evidence type="ECO:0000313" key="3">
    <source>
        <dbReference type="Proteomes" id="UP000245119"/>
    </source>
</evidence>
<gene>
    <name evidence="2" type="ORF">C0Q70_10296</name>
</gene>
<dbReference type="AlphaFoldDB" id="A0A2T7PC81"/>
<keyword evidence="3" id="KW-1185">Reference proteome</keyword>
<feature type="region of interest" description="Disordered" evidence="1">
    <location>
        <begin position="1"/>
        <end position="43"/>
    </location>
</feature>
<organism evidence="2 3">
    <name type="scientific">Pomacea canaliculata</name>
    <name type="common">Golden apple snail</name>
    <dbReference type="NCBI Taxonomy" id="400727"/>
    <lineage>
        <taxon>Eukaryota</taxon>
        <taxon>Metazoa</taxon>
        <taxon>Spiralia</taxon>
        <taxon>Lophotrochozoa</taxon>
        <taxon>Mollusca</taxon>
        <taxon>Gastropoda</taxon>
        <taxon>Caenogastropoda</taxon>
        <taxon>Architaenioglossa</taxon>
        <taxon>Ampullarioidea</taxon>
        <taxon>Ampullariidae</taxon>
        <taxon>Pomacea</taxon>
    </lineage>
</organism>